<dbReference type="InterPro" id="IPR014952">
    <property type="entry name" value="DUF1823"/>
</dbReference>
<organism evidence="2 3">
    <name type="scientific">Limnothrix redekei LRLZ20PSL1</name>
    <dbReference type="NCBI Taxonomy" id="3112953"/>
    <lineage>
        <taxon>Bacteria</taxon>
        <taxon>Bacillati</taxon>
        <taxon>Cyanobacteriota</taxon>
        <taxon>Cyanophyceae</taxon>
        <taxon>Pseudanabaenales</taxon>
        <taxon>Pseudanabaenaceae</taxon>
        <taxon>Limnothrix</taxon>
    </lineage>
</organism>
<dbReference type="Proteomes" id="UP001604335">
    <property type="component" value="Unassembled WGS sequence"/>
</dbReference>
<accession>A0ABW7C7G8</accession>
<gene>
    <name evidence="2" type="ORF">VPK24_05770</name>
</gene>
<evidence type="ECO:0000313" key="3">
    <source>
        <dbReference type="Proteomes" id="UP001604335"/>
    </source>
</evidence>
<reference evidence="3" key="1">
    <citation type="journal article" date="2024" name="Algal Res.">
        <title>Biochemical, toxicological and genomic investigation of a high-biomass producing Limnothrix strain isolated from Italian shallow drinking water reservoir.</title>
        <authorList>
            <person name="Simonazzi M."/>
            <person name="Shishido T.K."/>
            <person name="Delbaje E."/>
            <person name="Wahlsten M."/>
            <person name="Fewer D.P."/>
            <person name="Sivonen K."/>
            <person name="Pezzolesi L."/>
            <person name="Pistocchi R."/>
        </authorList>
    </citation>
    <scope>NUCLEOTIDE SEQUENCE [LARGE SCALE GENOMIC DNA]</scope>
    <source>
        <strain evidence="3">LRLZ20PSL1</strain>
    </source>
</reference>
<keyword evidence="3" id="KW-1185">Reference proteome</keyword>
<evidence type="ECO:0000313" key="2">
    <source>
        <dbReference type="EMBL" id="MFG3817137.1"/>
    </source>
</evidence>
<dbReference type="Gene3D" id="1.10.418.90">
    <property type="entry name" value="Protein of unknown function DUF1823"/>
    <property type="match status" value="1"/>
</dbReference>
<sequence>MSSCQEPNCTELSAVALPDGFPDRLPSLTIELLWDILDDRLEDDRVNQLLWHGLGYQWDPSTQAWLAPADWQEDYPEPPNFIESRPATVKLTRSIPAENKQLLKEYLGFKGYKVGELVPRKTRRATAVNWLLGYLKAQNLLPVQPPDRPSAQDSARSANGEDA</sequence>
<protein>
    <submittedName>
        <fullName evidence="2">DUF1823 family protein</fullName>
    </submittedName>
</protein>
<comment type="caution">
    <text evidence="2">The sequence shown here is derived from an EMBL/GenBank/DDBJ whole genome shotgun (WGS) entry which is preliminary data.</text>
</comment>
<proteinExistence type="predicted"/>
<feature type="region of interest" description="Disordered" evidence="1">
    <location>
        <begin position="142"/>
        <end position="163"/>
    </location>
</feature>
<dbReference type="Pfam" id="PF08853">
    <property type="entry name" value="DUF1823"/>
    <property type="match status" value="1"/>
</dbReference>
<dbReference type="EMBL" id="JAZAQF010000029">
    <property type="protein sequence ID" value="MFG3817137.1"/>
    <property type="molecule type" value="Genomic_DNA"/>
</dbReference>
<name>A0ABW7C7G8_9CYAN</name>
<evidence type="ECO:0000256" key="1">
    <source>
        <dbReference type="SAM" id="MobiDB-lite"/>
    </source>
</evidence>